<evidence type="ECO:0000313" key="1">
    <source>
        <dbReference type="EMBL" id="VVU95176.1"/>
    </source>
</evidence>
<dbReference type="EMBL" id="CABVLZ010000004">
    <property type="protein sequence ID" value="VVU95176.1"/>
    <property type="molecule type" value="Genomic_DNA"/>
</dbReference>
<organism evidence="1">
    <name type="scientific">seawater metagenome</name>
    <dbReference type="NCBI Taxonomy" id="1561972"/>
    <lineage>
        <taxon>unclassified sequences</taxon>
        <taxon>metagenomes</taxon>
        <taxon>ecological metagenomes</taxon>
    </lineage>
</organism>
<dbReference type="AlphaFoldDB" id="A0A5E8CJ48"/>
<name>A0A5E8CJ48_9ZZZZ</name>
<sequence>MNDNNMLEDLDIFFKTNPDISKDMISENLDKIAKSEKVDPAIIKKIERAGFYDIFRGTPETEDRKYSNIISKLNEDKINDDTIKKIFNLLSNNSQVIESVTIQRIFADNNNTEDIKPVNYDKFKKIIIRAYSVIDQNKISFDDYLDHISREIEINKKKYIFDKKVENELINNYTENELITCVIVFKIKTSDLKILDNNKELVQQKIVEISKKEELSLRDSIIKIKSELIQDKLNIMKKYMEIYNQINIQEFTCFPFIIAKGTKKNFLYIKEDLIQKIYIYDDLQKGKFNLIKLLYSQTSIGIRTIPDDNPLLSIWSETLYALNLVKPGNKIQLDLFKEIKKDNVGVPNGFSYLKYKLCQQEKFNIYIPKEMSELKIALAWSQICFSSPIIRIGIKINNKEVIITNKEINYTYYKLEVEPDKTYEVTIFRVMESLDDASSNDYINLGIAWYSGYNENEYYDLETKISIKKSVENIISDSETSTQESASPISDNLIQIEDNNLIQVKDNNLIQVKDNNLIQVKDNNLIQVKDNNLIQVKDNNSEQEKQKTYIKDSIDAVKETLNLLHIPDDVISEIDCNPETIDIINSINEVNDVSKNNAIKNLENKVDYLEKKIEEIVNKKHNQEIDDAIVAINSSLENINMFMNYKDNIERQISDMDERIENINEKNINEKNISEKNIDEKNISEKNIDEKNISEKNINKLEKDFKNHKDCVINSFQLIEKRIGILYDSIKVLNLNVNKFYKQNKRN</sequence>
<proteinExistence type="predicted"/>
<protein>
    <submittedName>
        <fullName evidence="1">Uncharacterized protein</fullName>
    </submittedName>
</protein>
<accession>A0A5E8CJ48</accession>
<reference evidence="1" key="1">
    <citation type="submission" date="2019-09" db="EMBL/GenBank/DDBJ databases">
        <authorList>
            <person name="Needham M D."/>
        </authorList>
    </citation>
    <scope>NUCLEOTIDE SEQUENCE</scope>
</reference>
<gene>
    <name evidence="1" type="ORF">CPAV1605_901</name>
</gene>